<comment type="caution">
    <text evidence="2">The sequence shown here is derived from an EMBL/GenBank/DDBJ whole genome shotgun (WGS) entry which is preliminary data.</text>
</comment>
<evidence type="ECO:0000313" key="2">
    <source>
        <dbReference type="EMBL" id="MCO8273797.1"/>
    </source>
</evidence>
<dbReference type="Proteomes" id="UP001523369">
    <property type="component" value="Unassembled WGS sequence"/>
</dbReference>
<dbReference type="PANTHER" id="PTHR34203">
    <property type="entry name" value="METHYLTRANSFERASE, FKBM FAMILY PROTEIN"/>
    <property type="match status" value="1"/>
</dbReference>
<dbReference type="RefSeq" id="WP_253239876.1">
    <property type="nucleotide sequence ID" value="NZ_JAMYJR010000027.1"/>
</dbReference>
<sequence>MRVPAGPEGLATSRSFLDWKSHGVGSNAEYPHHTDVPVDVTTVDRLVRAAGLTRLDFVKIDVEGAELHVLHGAADTIDRFRPTLFIEIEARHTARYDYSPAGVVDWLATRGYAMLAWQRGWQPVERVCTHANNYLFRAIER</sequence>
<evidence type="ECO:0000259" key="1">
    <source>
        <dbReference type="Pfam" id="PF05050"/>
    </source>
</evidence>
<dbReference type="InterPro" id="IPR006342">
    <property type="entry name" value="FkbM_mtfrase"/>
</dbReference>
<proteinExistence type="predicted"/>
<keyword evidence="3" id="KW-1185">Reference proteome</keyword>
<protein>
    <submittedName>
        <fullName evidence="2">FkbM family methyltransferase</fullName>
    </submittedName>
</protein>
<dbReference type="PANTHER" id="PTHR34203:SF15">
    <property type="entry name" value="SLL1173 PROTEIN"/>
    <property type="match status" value="1"/>
</dbReference>
<name>A0ABT1DSI3_9ACTN</name>
<accession>A0ABT1DSI3</accession>
<dbReference type="GO" id="GO:0008168">
    <property type="term" value="F:methyltransferase activity"/>
    <property type="evidence" value="ECO:0007669"/>
    <property type="project" value="UniProtKB-KW"/>
</dbReference>
<dbReference type="GO" id="GO:0032259">
    <property type="term" value="P:methylation"/>
    <property type="evidence" value="ECO:0007669"/>
    <property type="project" value="UniProtKB-KW"/>
</dbReference>
<organism evidence="2 3">
    <name type="scientific">Paractinoplanes aksuensis</name>
    <dbReference type="NCBI Taxonomy" id="2939490"/>
    <lineage>
        <taxon>Bacteria</taxon>
        <taxon>Bacillati</taxon>
        <taxon>Actinomycetota</taxon>
        <taxon>Actinomycetes</taxon>
        <taxon>Micromonosporales</taxon>
        <taxon>Micromonosporaceae</taxon>
        <taxon>Paractinoplanes</taxon>
    </lineage>
</organism>
<dbReference type="InterPro" id="IPR052514">
    <property type="entry name" value="SAM-dependent_MTase"/>
</dbReference>
<gene>
    <name evidence="2" type="ORF">M1L60_24675</name>
</gene>
<dbReference type="EMBL" id="JAMYJR010000027">
    <property type="protein sequence ID" value="MCO8273797.1"/>
    <property type="molecule type" value="Genomic_DNA"/>
</dbReference>
<keyword evidence="2" id="KW-0489">Methyltransferase</keyword>
<evidence type="ECO:0000313" key="3">
    <source>
        <dbReference type="Proteomes" id="UP001523369"/>
    </source>
</evidence>
<dbReference type="Gene3D" id="3.40.50.150">
    <property type="entry name" value="Vaccinia Virus protein VP39"/>
    <property type="match status" value="1"/>
</dbReference>
<keyword evidence="2" id="KW-0808">Transferase</keyword>
<dbReference type="InterPro" id="IPR029063">
    <property type="entry name" value="SAM-dependent_MTases_sf"/>
</dbReference>
<dbReference type="Pfam" id="PF05050">
    <property type="entry name" value="Methyltransf_21"/>
    <property type="match status" value="1"/>
</dbReference>
<dbReference type="SUPFAM" id="SSF53335">
    <property type="entry name" value="S-adenosyl-L-methionine-dependent methyltransferases"/>
    <property type="match status" value="1"/>
</dbReference>
<reference evidence="2 3" key="1">
    <citation type="submission" date="2022-06" db="EMBL/GenBank/DDBJ databases">
        <title>New Species of the Genus Actinoplanes, ActinopZanes ferrugineus.</title>
        <authorList>
            <person name="Ding P."/>
        </authorList>
    </citation>
    <scope>NUCLEOTIDE SEQUENCE [LARGE SCALE GENOMIC DNA]</scope>
    <source>
        <strain evidence="2 3">TRM88003</strain>
    </source>
</reference>
<dbReference type="NCBIfam" id="TIGR01444">
    <property type="entry name" value="fkbM_fam"/>
    <property type="match status" value="1"/>
</dbReference>
<feature type="domain" description="Methyltransferase FkbM" evidence="1">
    <location>
        <begin position="23"/>
        <end position="112"/>
    </location>
</feature>